<dbReference type="SUPFAM" id="SSF69593">
    <property type="entry name" value="Glycerol-3-phosphate (1)-acyltransferase"/>
    <property type="match status" value="1"/>
</dbReference>
<dbReference type="PANTHER" id="PTHR15486:SF58">
    <property type="entry name" value="OS05G0280500 PROTEIN"/>
    <property type="match status" value="1"/>
</dbReference>
<evidence type="ECO:0000256" key="1">
    <source>
        <dbReference type="ARBA" id="ARBA00004370"/>
    </source>
</evidence>
<feature type="domain" description="Glycerol-3-phosphate acyltransferase RAM2/GPAT1-8 HAD-like" evidence="8">
    <location>
        <begin position="1"/>
        <end position="116"/>
    </location>
</feature>
<keyword evidence="5" id="KW-1133">Transmembrane helix</keyword>
<dbReference type="EMBL" id="RWGY01000002">
    <property type="protein sequence ID" value="TVU51294.1"/>
    <property type="molecule type" value="Genomic_DNA"/>
</dbReference>
<sequence>MAFLAFFGLREAEVARVCRAVLPKFLLEAAAMEGLEAVRAAEARRETTKKTMVVAVCSELPTVMVEAFVREYLCVNVDKVVGWEVRAIRGRYIGLVRDHGMKITEGNRPVTVGLLIGEQSRTMYHSFSHSCQMQPQRWYTNTVTDSEKATWRPLPREKYPKPLVFHDGRLAFLPTPSAAIAMYTFLPLGFVLAVVRAAAFMILPYSLSLPLTALTGMRSRLVLVDPALTSGGAVTKSVAGAGAGRLFACNHRTLLDPIAVSCALDRLVTAVTYGLSRFSEVVSAIQTARLTRDSAEDHRRMAALLAAGDAVVVCPDAPPPAASRSCSGDPVALDTRVDVFYGTSTKPSAKWLYAVCFLMNMRPEYRVEFLEPMRAVPTVGNGRCIAIANAVRRMIREALGYELTGLTRKDKYKMRPRTDRSRRTKDKASSLGSK</sequence>
<feature type="region of interest" description="Disordered" evidence="7">
    <location>
        <begin position="411"/>
        <end position="434"/>
    </location>
</feature>
<dbReference type="Pfam" id="PF23270">
    <property type="entry name" value="HAD_RAM2_N"/>
    <property type="match status" value="1"/>
</dbReference>
<gene>
    <name evidence="9" type="ORF">EJB05_02705</name>
</gene>
<dbReference type="GO" id="GO:0010143">
    <property type="term" value="P:cutin biosynthetic process"/>
    <property type="evidence" value="ECO:0007669"/>
    <property type="project" value="TreeGrafter"/>
</dbReference>
<dbReference type="Gramene" id="TVU51294">
    <property type="protein sequence ID" value="TVU51294"/>
    <property type="gene ID" value="EJB05_02705"/>
</dbReference>
<dbReference type="GO" id="GO:0090447">
    <property type="term" value="F:glycerol-3-phosphate 2-O-acyltransferase activity"/>
    <property type="evidence" value="ECO:0007669"/>
    <property type="project" value="TreeGrafter"/>
</dbReference>
<comment type="subcellular location">
    <subcellularLocation>
        <location evidence="1">Membrane</location>
    </subcellularLocation>
</comment>
<dbReference type="InterPro" id="IPR056462">
    <property type="entry name" value="HAD_RAM2/GPAT1-8"/>
</dbReference>
<evidence type="ECO:0000256" key="6">
    <source>
        <dbReference type="ARBA" id="ARBA00023136"/>
    </source>
</evidence>
<keyword evidence="10" id="KW-1185">Reference proteome</keyword>
<name>A0A5J9WW71_9POAL</name>
<dbReference type="PANTHER" id="PTHR15486">
    <property type="entry name" value="ANCIENT UBIQUITOUS PROTEIN"/>
    <property type="match status" value="1"/>
</dbReference>
<comment type="caution">
    <text evidence="9">The sequence shown here is derived from an EMBL/GenBank/DDBJ whole genome shotgun (WGS) entry which is preliminary data.</text>
</comment>
<evidence type="ECO:0000256" key="5">
    <source>
        <dbReference type="ARBA" id="ARBA00022989"/>
    </source>
</evidence>
<keyword evidence="6" id="KW-0472">Membrane</keyword>
<protein>
    <recommendedName>
        <fullName evidence="8">Glycerol-3-phosphate acyltransferase RAM2/GPAT1-8 HAD-like domain-containing protein</fullName>
    </recommendedName>
</protein>
<dbReference type="GO" id="GO:0016020">
    <property type="term" value="C:membrane"/>
    <property type="evidence" value="ECO:0007669"/>
    <property type="project" value="UniProtKB-SubCell"/>
</dbReference>
<evidence type="ECO:0000259" key="8">
    <source>
        <dbReference type="Pfam" id="PF23270"/>
    </source>
</evidence>
<dbReference type="OrthoDB" id="1854593at2759"/>
<dbReference type="AlphaFoldDB" id="A0A5J9WW71"/>
<evidence type="ECO:0000256" key="4">
    <source>
        <dbReference type="ARBA" id="ARBA00022692"/>
    </source>
</evidence>
<evidence type="ECO:0000313" key="9">
    <source>
        <dbReference type="EMBL" id="TVU51294.1"/>
    </source>
</evidence>
<comment type="similarity">
    <text evidence="2">Belongs to the GPAT/DAPAT family.</text>
</comment>
<accession>A0A5J9WW71</accession>
<keyword evidence="4" id="KW-0812">Transmembrane</keyword>
<organism evidence="9 10">
    <name type="scientific">Eragrostis curvula</name>
    <name type="common">weeping love grass</name>
    <dbReference type="NCBI Taxonomy" id="38414"/>
    <lineage>
        <taxon>Eukaryota</taxon>
        <taxon>Viridiplantae</taxon>
        <taxon>Streptophyta</taxon>
        <taxon>Embryophyta</taxon>
        <taxon>Tracheophyta</taxon>
        <taxon>Spermatophyta</taxon>
        <taxon>Magnoliopsida</taxon>
        <taxon>Liliopsida</taxon>
        <taxon>Poales</taxon>
        <taxon>Poaceae</taxon>
        <taxon>PACMAD clade</taxon>
        <taxon>Chloridoideae</taxon>
        <taxon>Eragrostideae</taxon>
        <taxon>Eragrostidinae</taxon>
        <taxon>Eragrostis</taxon>
    </lineage>
</organism>
<reference evidence="9 10" key="1">
    <citation type="journal article" date="2019" name="Sci. Rep.">
        <title>A high-quality genome of Eragrostis curvula grass provides insights into Poaceae evolution and supports new strategies to enhance forage quality.</title>
        <authorList>
            <person name="Carballo J."/>
            <person name="Santos B.A.C.M."/>
            <person name="Zappacosta D."/>
            <person name="Garbus I."/>
            <person name="Selva J.P."/>
            <person name="Gallo C.A."/>
            <person name="Diaz A."/>
            <person name="Albertini E."/>
            <person name="Caccamo M."/>
            <person name="Echenique V."/>
        </authorList>
    </citation>
    <scope>NUCLEOTIDE SEQUENCE [LARGE SCALE GENOMIC DNA]</scope>
    <source>
        <strain evidence="10">cv. Victoria</strain>
        <tissue evidence="9">Leaf</tissue>
    </source>
</reference>
<proteinExistence type="inferred from homology"/>
<keyword evidence="3" id="KW-0808">Transferase</keyword>
<dbReference type="Proteomes" id="UP000324897">
    <property type="component" value="Chromosome 6"/>
</dbReference>
<evidence type="ECO:0000256" key="2">
    <source>
        <dbReference type="ARBA" id="ARBA00007937"/>
    </source>
</evidence>
<evidence type="ECO:0000256" key="7">
    <source>
        <dbReference type="SAM" id="MobiDB-lite"/>
    </source>
</evidence>
<evidence type="ECO:0000313" key="10">
    <source>
        <dbReference type="Proteomes" id="UP000324897"/>
    </source>
</evidence>
<evidence type="ECO:0000256" key="3">
    <source>
        <dbReference type="ARBA" id="ARBA00022679"/>
    </source>
</evidence>
<dbReference type="GO" id="GO:0016791">
    <property type="term" value="F:phosphatase activity"/>
    <property type="evidence" value="ECO:0007669"/>
    <property type="project" value="TreeGrafter"/>
</dbReference>